<gene>
    <name evidence="1" type="ORF">HMPREF0973_00643</name>
</gene>
<proteinExistence type="predicted"/>
<dbReference type="HOGENOM" id="CLU_3121319_0_0_10"/>
<organism evidence="1 2">
    <name type="scientific">Prevotella veroralis F0319</name>
    <dbReference type="NCBI Taxonomy" id="649761"/>
    <lineage>
        <taxon>Bacteria</taxon>
        <taxon>Pseudomonadati</taxon>
        <taxon>Bacteroidota</taxon>
        <taxon>Bacteroidia</taxon>
        <taxon>Bacteroidales</taxon>
        <taxon>Prevotellaceae</taxon>
        <taxon>Prevotella</taxon>
    </lineage>
</organism>
<evidence type="ECO:0000313" key="2">
    <source>
        <dbReference type="Proteomes" id="UP000003327"/>
    </source>
</evidence>
<accession>C9MM15</accession>
<keyword evidence="2" id="KW-1185">Reference proteome</keyword>
<name>C9MM15_9BACT</name>
<protein>
    <submittedName>
        <fullName evidence="1">Uncharacterized protein</fullName>
    </submittedName>
</protein>
<comment type="caution">
    <text evidence="1">The sequence shown here is derived from an EMBL/GenBank/DDBJ whole genome shotgun (WGS) entry which is preliminary data.</text>
</comment>
<dbReference type="Proteomes" id="UP000003327">
    <property type="component" value="Unassembled WGS sequence"/>
</dbReference>
<evidence type="ECO:0000313" key="1">
    <source>
        <dbReference type="EMBL" id="EEX19699.1"/>
    </source>
</evidence>
<sequence length="50" mass="5950">MFVILLLFVCCTRKRLAHLSYMLFFCSVYRLLTGKCGSPLFEKGFYYLEK</sequence>
<reference evidence="1 2" key="1">
    <citation type="submission" date="2009-09" db="EMBL/GenBank/DDBJ databases">
        <authorList>
            <person name="Weinstock G."/>
            <person name="Sodergren E."/>
            <person name="Clifton S."/>
            <person name="Fulton L."/>
            <person name="Fulton B."/>
            <person name="Courtney L."/>
            <person name="Fronick C."/>
            <person name="Harrison M."/>
            <person name="Strong C."/>
            <person name="Farmer C."/>
            <person name="Delahaunty K."/>
            <person name="Markovic C."/>
            <person name="Hall O."/>
            <person name="Minx P."/>
            <person name="Tomlinson C."/>
            <person name="Mitreva M."/>
            <person name="Nelson J."/>
            <person name="Hou S."/>
            <person name="Wollam A."/>
            <person name="Pepin K.H."/>
            <person name="Johnson M."/>
            <person name="Bhonagiri V."/>
            <person name="Nash W.E."/>
            <person name="Warren W."/>
            <person name="Chinwalla A."/>
            <person name="Mardis E.R."/>
            <person name="Wilson R.K."/>
        </authorList>
    </citation>
    <scope>NUCLEOTIDE SEQUENCE [LARGE SCALE GENOMIC DNA]</scope>
    <source>
        <strain evidence="1 2">F0319</strain>
    </source>
</reference>
<dbReference type="EMBL" id="ACVA01000013">
    <property type="protein sequence ID" value="EEX19699.1"/>
    <property type="molecule type" value="Genomic_DNA"/>
</dbReference>
<dbReference type="AlphaFoldDB" id="C9MM15"/>